<evidence type="ECO:0000313" key="2">
    <source>
        <dbReference type="Proteomes" id="UP000735302"/>
    </source>
</evidence>
<reference evidence="1 2" key="1">
    <citation type="journal article" date="2021" name="Elife">
        <title>Chloroplast acquisition without the gene transfer in kleptoplastic sea slugs, Plakobranchus ocellatus.</title>
        <authorList>
            <person name="Maeda T."/>
            <person name="Takahashi S."/>
            <person name="Yoshida T."/>
            <person name="Shimamura S."/>
            <person name="Takaki Y."/>
            <person name="Nagai Y."/>
            <person name="Toyoda A."/>
            <person name="Suzuki Y."/>
            <person name="Arimoto A."/>
            <person name="Ishii H."/>
            <person name="Satoh N."/>
            <person name="Nishiyama T."/>
            <person name="Hasebe M."/>
            <person name="Maruyama T."/>
            <person name="Minagawa J."/>
            <person name="Obokata J."/>
            <person name="Shigenobu S."/>
        </authorList>
    </citation>
    <scope>NUCLEOTIDE SEQUENCE [LARGE SCALE GENOMIC DNA]</scope>
</reference>
<protein>
    <submittedName>
        <fullName evidence="1">Uncharacterized protein</fullName>
    </submittedName>
</protein>
<keyword evidence="2" id="KW-1185">Reference proteome</keyword>
<proteinExistence type="predicted"/>
<sequence>MDSEFALRYARTLLSRARASLPAPWPGGGPGNQRSHCCRLTSYKDQTKAALRCELSMSISLGSSPSWLPLAVTHGGRFWSEIELPVDKTLGLCGEQRDFRTGETSWG</sequence>
<dbReference type="EMBL" id="BLXT01002947">
    <property type="protein sequence ID" value="GFN99099.1"/>
    <property type="molecule type" value="Genomic_DNA"/>
</dbReference>
<accession>A0AAV3ZWT8</accession>
<organism evidence="1 2">
    <name type="scientific">Plakobranchus ocellatus</name>
    <dbReference type="NCBI Taxonomy" id="259542"/>
    <lineage>
        <taxon>Eukaryota</taxon>
        <taxon>Metazoa</taxon>
        <taxon>Spiralia</taxon>
        <taxon>Lophotrochozoa</taxon>
        <taxon>Mollusca</taxon>
        <taxon>Gastropoda</taxon>
        <taxon>Heterobranchia</taxon>
        <taxon>Euthyneura</taxon>
        <taxon>Panpulmonata</taxon>
        <taxon>Sacoglossa</taxon>
        <taxon>Placobranchoidea</taxon>
        <taxon>Plakobranchidae</taxon>
        <taxon>Plakobranchus</taxon>
    </lineage>
</organism>
<name>A0AAV3ZWT8_9GAST</name>
<dbReference type="AlphaFoldDB" id="A0AAV3ZWT8"/>
<dbReference type="Proteomes" id="UP000735302">
    <property type="component" value="Unassembled WGS sequence"/>
</dbReference>
<evidence type="ECO:0000313" key="1">
    <source>
        <dbReference type="EMBL" id="GFN99099.1"/>
    </source>
</evidence>
<gene>
    <name evidence="1" type="ORF">PoB_002560500</name>
</gene>
<comment type="caution">
    <text evidence="1">The sequence shown here is derived from an EMBL/GenBank/DDBJ whole genome shotgun (WGS) entry which is preliminary data.</text>
</comment>